<keyword evidence="4" id="KW-1185">Reference proteome</keyword>
<proteinExistence type="predicted"/>
<protein>
    <submittedName>
        <fullName evidence="3">Uncharacterized protein</fullName>
    </submittedName>
</protein>
<feature type="transmembrane region" description="Helical" evidence="2">
    <location>
        <begin position="30"/>
        <end position="52"/>
    </location>
</feature>
<dbReference type="EMBL" id="JAMQOL010000026">
    <property type="protein sequence ID" value="MCM4079951.1"/>
    <property type="molecule type" value="Genomic_DNA"/>
</dbReference>
<dbReference type="RefSeq" id="WP_251799759.1">
    <property type="nucleotide sequence ID" value="NZ_JAMQOL010000026.1"/>
</dbReference>
<evidence type="ECO:0000256" key="1">
    <source>
        <dbReference type="SAM" id="MobiDB-lite"/>
    </source>
</evidence>
<evidence type="ECO:0000313" key="4">
    <source>
        <dbReference type="Proteomes" id="UP001523216"/>
    </source>
</evidence>
<evidence type="ECO:0000313" key="3">
    <source>
        <dbReference type="EMBL" id="MCM4079951.1"/>
    </source>
</evidence>
<keyword evidence="2" id="KW-0812">Transmembrane</keyword>
<keyword evidence="2" id="KW-1133">Transmembrane helix</keyword>
<sequence length="140" mass="14381">MTNPVDHPGFPLATDVRPEAPPKKGGAGRVIVAVVVAIIVALGVYSLSSLLLGGDDASDAKAGDCIASDQNVKDQGTTETGAEVVDCASADAKFTVVARVDGEGSTQSKACDKFFKAEEVFYVFANSAGDGYVLCLRPQA</sequence>
<feature type="region of interest" description="Disordered" evidence="1">
    <location>
        <begin position="1"/>
        <end position="25"/>
    </location>
</feature>
<gene>
    <name evidence="3" type="ORF">LXN57_20440</name>
</gene>
<reference evidence="3 4" key="1">
    <citation type="submission" date="2022-06" db="EMBL/GenBank/DDBJ databases">
        <title>Actinoplanes abujensis sp. nov., isolated from Nigerian arid soil.</title>
        <authorList>
            <person name="Ding P."/>
        </authorList>
    </citation>
    <scope>NUCLEOTIDE SEQUENCE [LARGE SCALE GENOMIC DNA]</scope>
    <source>
        <strain evidence="4">TRM88002</strain>
    </source>
</reference>
<organism evidence="3 4">
    <name type="scientific">Paractinoplanes hotanensis</name>
    <dbReference type="NCBI Taxonomy" id="2906497"/>
    <lineage>
        <taxon>Bacteria</taxon>
        <taxon>Bacillati</taxon>
        <taxon>Actinomycetota</taxon>
        <taxon>Actinomycetes</taxon>
        <taxon>Micromonosporales</taxon>
        <taxon>Micromonosporaceae</taxon>
        <taxon>Paractinoplanes</taxon>
    </lineage>
</organism>
<evidence type="ECO:0000256" key="2">
    <source>
        <dbReference type="SAM" id="Phobius"/>
    </source>
</evidence>
<keyword evidence="2" id="KW-0472">Membrane</keyword>
<dbReference type="Proteomes" id="UP001523216">
    <property type="component" value="Unassembled WGS sequence"/>
</dbReference>
<name>A0ABT0Y1R2_9ACTN</name>
<accession>A0ABT0Y1R2</accession>
<comment type="caution">
    <text evidence="3">The sequence shown here is derived from an EMBL/GenBank/DDBJ whole genome shotgun (WGS) entry which is preliminary data.</text>
</comment>